<accession>A0A1I6HW90</accession>
<gene>
    <name evidence="1" type="ORF">SAMN05661086_00350</name>
</gene>
<dbReference type="EMBL" id="FOYZ01000001">
    <property type="protein sequence ID" value="SFR58713.1"/>
    <property type="molecule type" value="Genomic_DNA"/>
</dbReference>
<dbReference type="Pfam" id="PF05159">
    <property type="entry name" value="Capsule_synth"/>
    <property type="match status" value="1"/>
</dbReference>
<dbReference type="RefSeq" id="WP_092558969.1">
    <property type="nucleotide sequence ID" value="NZ_FOYZ01000001.1"/>
</dbReference>
<reference evidence="1 2" key="1">
    <citation type="submission" date="2016-10" db="EMBL/GenBank/DDBJ databases">
        <authorList>
            <person name="de Groot N.N."/>
        </authorList>
    </citation>
    <scope>NUCLEOTIDE SEQUENCE [LARGE SCALE GENOMIC DNA]</scope>
    <source>
        <strain evidence="1 2">743A</strain>
    </source>
</reference>
<dbReference type="GO" id="GO:0015774">
    <property type="term" value="P:polysaccharide transport"/>
    <property type="evidence" value="ECO:0007669"/>
    <property type="project" value="InterPro"/>
</dbReference>
<sequence length="628" mass="72103">MRIDKYIDESKVFDHFDQAKGKKIYCFGGGTAGEIILRIIGDNYQLAAFLDNDSNKWGSCLGNLEIKNPEILKDENPKEICVFIVSRHELKISEQLEEYGLKKGKSFFCLYSLFERYFRLQKALDTQEEFIAFLNRTPDNVFEKVTKVSDEKIGVVALSNASGLAVWFDIALCLLLKLRGYQVSLIIDYLPGFPEIMTYEGATEDIIEMVEEVIEVLKKKFPELEIIYVDKIKPVELSQNEKEEMKKIAPCTAISQLGHLGFRDRSMDREKLISRNYETGLENMKYIKGFFEKYSFAYLNIFSGITERRSMYSYFADKNGIRVSNYDGAGSEAKNRAIWANDKPCCHQFGITETIKNNMLNDKQKAILLSEANRDFLQRRYGKPKPGTTNCQLVAADNKARHEFDIVIPLNVMFDVAAIGLDEIFVNTEEWLMETLDFILAHTEAKVMVREHPAQEGLKDYNCMGLEDVLKNRFQKNKNFYFAASYEKINTYSVIENCKVVLPYSSTVGVEAALMGKVVITHTKCYYSEFDFVQKAVTKEDYFAKIAAAVKGQIKPASQLEDAYLAYMLVMNNKISCEFNETNNRWLKGSLESLNKTEGMDLIMEVVAKHQPQHYCLILEYLNKLEEV</sequence>
<dbReference type="OrthoDB" id="9802987at2"/>
<dbReference type="Proteomes" id="UP000199659">
    <property type="component" value="Unassembled WGS sequence"/>
</dbReference>
<evidence type="ECO:0000313" key="1">
    <source>
        <dbReference type="EMBL" id="SFR58713.1"/>
    </source>
</evidence>
<name>A0A1I6HW90_9FIRM</name>
<evidence type="ECO:0000313" key="2">
    <source>
        <dbReference type="Proteomes" id="UP000199659"/>
    </source>
</evidence>
<dbReference type="Gene3D" id="3.40.50.720">
    <property type="entry name" value="NAD(P)-binding Rossmann-like Domain"/>
    <property type="match status" value="1"/>
</dbReference>
<keyword evidence="2" id="KW-1185">Reference proteome</keyword>
<dbReference type="AlphaFoldDB" id="A0A1I6HW90"/>
<protein>
    <submittedName>
        <fullName evidence="1">Capsule polysaccharide biosynthesis protein</fullName>
    </submittedName>
</protein>
<organism evidence="1 2">
    <name type="scientific">Anaeromicropila populeti</name>
    <dbReference type="NCBI Taxonomy" id="37658"/>
    <lineage>
        <taxon>Bacteria</taxon>
        <taxon>Bacillati</taxon>
        <taxon>Bacillota</taxon>
        <taxon>Clostridia</taxon>
        <taxon>Lachnospirales</taxon>
        <taxon>Lachnospiraceae</taxon>
        <taxon>Anaeromicropila</taxon>
    </lineage>
</organism>
<dbReference type="InterPro" id="IPR007833">
    <property type="entry name" value="Capsule_polysaccharide_synth"/>
</dbReference>
<dbReference type="GO" id="GO:0000271">
    <property type="term" value="P:polysaccharide biosynthetic process"/>
    <property type="evidence" value="ECO:0007669"/>
    <property type="project" value="InterPro"/>
</dbReference>
<dbReference type="STRING" id="37658.SAMN05661086_00350"/>
<proteinExistence type="predicted"/>